<dbReference type="GO" id="GO:0003700">
    <property type="term" value="F:DNA-binding transcription factor activity"/>
    <property type="evidence" value="ECO:0007669"/>
    <property type="project" value="InterPro"/>
</dbReference>
<sequence>MNSRGMDVPSSAASAHLYLREDRIRQSYEAMMLAWRIMNAECEIRLREKGLGSAHHRILFLTAAHPGITPGALLNSLGITKQSLGRALGDLRERRLLIQEEDRHDRRRRPLRLTEAGEQLERELFLIIRDVMTRAYREAGMSAVEGYRRVLTALQPPEEYPGR</sequence>
<dbReference type="SUPFAM" id="SSF46785">
    <property type="entry name" value="Winged helix' DNA-binding domain"/>
    <property type="match status" value="1"/>
</dbReference>
<dbReference type="InterPro" id="IPR000835">
    <property type="entry name" value="HTH_MarR-typ"/>
</dbReference>
<accession>A0A511BC19</accession>
<dbReference type="PANTHER" id="PTHR33164">
    <property type="entry name" value="TRANSCRIPTIONAL REGULATOR, MARR FAMILY"/>
    <property type="match status" value="1"/>
</dbReference>
<reference evidence="2 3" key="1">
    <citation type="submission" date="2019-07" db="EMBL/GenBank/DDBJ databases">
        <title>Whole genome shotgun sequence of Gluconobacter kanchanaburiensis NBRC 103587.</title>
        <authorList>
            <person name="Hosoyama A."/>
            <person name="Uohara A."/>
            <person name="Ohji S."/>
            <person name="Ichikawa N."/>
        </authorList>
    </citation>
    <scope>NUCLEOTIDE SEQUENCE [LARGE SCALE GENOMIC DNA]</scope>
    <source>
        <strain evidence="2 3">NBRC 103587</strain>
    </source>
</reference>
<proteinExistence type="predicted"/>
<dbReference type="SMART" id="SM00347">
    <property type="entry name" value="HTH_MARR"/>
    <property type="match status" value="1"/>
</dbReference>
<name>A0A511BC19_9PROT</name>
<protein>
    <submittedName>
        <fullName evidence="2">MarR family transcriptional regulator</fullName>
    </submittedName>
</protein>
<gene>
    <name evidence="2" type="ORF">GKA01_25190</name>
</gene>
<dbReference type="RefSeq" id="WP_146863719.1">
    <property type="nucleotide sequence ID" value="NZ_BARK01000028.1"/>
</dbReference>
<dbReference type="Proteomes" id="UP000321079">
    <property type="component" value="Unassembled WGS sequence"/>
</dbReference>
<comment type="caution">
    <text evidence="2">The sequence shown here is derived from an EMBL/GenBank/DDBJ whole genome shotgun (WGS) entry which is preliminary data.</text>
</comment>
<evidence type="ECO:0000313" key="3">
    <source>
        <dbReference type="Proteomes" id="UP000321079"/>
    </source>
</evidence>
<organism evidence="2 3">
    <name type="scientific">Gluconobacter kanchanaburiensis NBRC 103587</name>
    <dbReference type="NCBI Taxonomy" id="1307948"/>
    <lineage>
        <taxon>Bacteria</taxon>
        <taxon>Pseudomonadati</taxon>
        <taxon>Pseudomonadota</taxon>
        <taxon>Alphaproteobacteria</taxon>
        <taxon>Acetobacterales</taxon>
        <taxon>Acetobacteraceae</taxon>
        <taxon>Gluconobacter</taxon>
    </lineage>
</organism>
<keyword evidence="3" id="KW-1185">Reference proteome</keyword>
<evidence type="ECO:0000313" key="2">
    <source>
        <dbReference type="EMBL" id="GEK97322.1"/>
    </source>
</evidence>
<dbReference type="OrthoDB" id="9799368at2"/>
<dbReference type="AlphaFoldDB" id="A0A511BC19"/>
<dbReference type="Pfam" id="PF12802">
    <property type="entry name" value="MarR_2"/>
    <property type="match status" value="1"/>
</dbReference>
<dbReference type="PANTHER" id="PTHR33164:SF44">
    <property type="entry name" value="TRANSCRIPTIONAL REGULATORY PROTEIN"/>
    <property type="match status" value="1"/>
</dbReference>
<feature type="domain" description="HTH marR-type" evidence="1">
    <location>
        <begin position="14"/>
        <end position="156"/>
    </location>
</feature>
<dbReference type="EMBL" id="BJVA01000022">
    <property type="protein sequence ID" value="GEK97322.1"/>
    <property type="molecule type" value="Genomic_DNA"/>
</dbReference>
<dbReference type="Gene3D" id="1.10.10.10">
    <property type="entry name" value="Winged helix-like DNA-binding domain superfamily/Winged helix DNA-binding domain"/>
    <property type="match status" value="1"/>
</dbReference>
<dbReference type="InterPro" id="IPR036388">
    <property type="entry name" value="WH-like_DNA-bd_sf"/>
</dbReference>
<evidence type="ECO:0000259" key="1">
    <source>
        <dbReference type="PROSITE" id="PS50995"/>
    </source>
</evidence>
<dbReference type="PROSITE" id="PS50995">
    <property type="entry name" value="HTH_MARR_2"/>
    <property type="match status" value="1"/>
</dbReference>
<dbReference type="InterPro" id="IPR039422">
    <property type="entry name" value="MarR/SlyA-like"/>
</dbReference>
<dbReference type="GO" id="GO:0006950">
    <property type="term" value="P:response to stress"/>
    <property type="evidence" value="ECO:0007669"/>
    <property type="project" value="TreeGrafter"/>
</dbReference>
<dbReference type="InterPro" id="IPR036390">
    <property type="entry name" value="WH_DNA-bd_sf"/>
</dbReference>